<reference evidence="5 6" key="2">
    <citation type="submission" date="2018-07" db="EMBL/GenBank/DDBJ databases">
        <title>Genome sequencing of oomycete isolates from Chile give support for New Zealand origin for Phytophthora kernoviae and make available the first Nothophytophthora sp. genome.</title>
        <authorList>
            <person name="Studholme D.J."/>
            <person name="Sanfuentes E."/>
            <person name="Panda P."/>
            <person name="Hill R."/>
            <person name="Sambles C."/>
            <person name="Grant M."/>
            <person name="Williams N.M."/>
            <person name="Mcdougal R.L."/>
        </authorList>
    </citation>
    <scope>NUCLEOTIDE SEQUENCE [LARGE SCALE GENOMIC DNA]</scope>
    <source>
        <strain evidence="3">Chile2</strain>
        <strain evidence="4">Chile4</strain>
    </source>
</reference>
<dbReference type="SUPFAM" id="SSF48371">
    <property type="entry name" value="ARM repeat"/>
    <property type="match status" value="1"/>
</dbReference>
<reference evidence="2" key="1">
    <citation type="journal article" date="2015" name="Genom Data">
        <title>Genome sequences of six Phytophthora species associated with forests in New Zealand.</title>
        <authorList>
            <person name="Studholme D.J."/>
            <person name="McDougal R.L."/>
            <person name="Sambles C."/>
            <person name="Hansen E."/>
            <person name="Hardy G."/>
            <person name="Grant M."/>
            <person name="Ganley R.J."/>
            <person name="Williams N.M."/>
        </authorList>
    </citation>
    <scope>NUCLEOTIDE SEQUENCE</scope>
    <source>
        <strain evidence="2">NZFS 2646</strain>
    </source>
</reference>
<dbReference type="PROSITE" id="PS50904">
    <property type="entry name" value="PRELI_MSF1"/>
    <property type="match status" value="1"/>
</dbReference>
<keyword evidence="5" id="KW-1185">Reference proteome</keyword>
<dbReference type="InterPro" id="IPR037365">
    <property type="entry name" value="Slowmo/Ups"/>
</dbReference>
<proteinExistence type="predicted"/>
<accession>A0A421FH50</accession>
<dbReference type="InterPro" id="IPR011989">
    <property type="entry name" value="ARM-like"/>
</dbReference>
<evidence type="ECO:0000313" key="4">
    <source>
        <dbReference type="EMBL" id="RLN80317.1"/>
    </source>
</evidence>
<dbReference type="STRING" id="325452.A0A421FH50"/>
<dbReference type="Proteomes" id="UP000285624">
    <property type="component" value="Unassembled WGS sequence"/>
</dbReference>
<organism evidence="3 6">
    <name type="scientific">Phytophthora kernoviae</name>
    <dbReference type="NCBI Taxonomy" id="325452"/>
    <lineage>
        <taxon>Eukaryota</taxon>
        <taxon>Sar</taxon>
        <taxon>Stramenopiles</taxon>
        <taxon>Oomycota</taxon>
        <taxon>Peronosporomycetes</taxon>
        <taxon>Peronosporales</taxon>
        <taxon>Peronosporaceae</taxon>
        <taxon>Phytophthora</taxon>
    </lineage>
</organism>
<dbReference type="Gene3D" id="1.25.10.10">
    <property type="entry name" value="Leucine-rich Repeat Variant"/>
    <property type="match status" value="1"/>
</dbReference>
<evidence type="ECO:0000313" key="6">
    <source>
        <dbReference type="Proteomes" id="UP000285883"/>
    </source>
</evidence>
<dbReference type="EMBL" id="JPWV03000103">
    <property type="protein sequence ID" value="KAG2524925.1"/>
    <property type="molecule type" value="Genomic_DNA"/>
</dbReference>
<dbReference type="EMBL" id="MBDN02000113">
    <property type="protein sequence ID" value="RLN80317.1"/>
    <property type="molecule type" value="Genomic_DNA"/>
</dbReference>
<dbReference type="Proteomes" id="UP000285883">
    <property type="component" value="Unassembled WGS sequence"/>
</dbReference>
<protein>
    <recommendedName>
        <fullName evidence="1">PRELI/MSF1 domain-containing protein</fullName>
    </recommendedName>
</protein>
<gene>
    <name evidence="3" type="ORF">BBI17_005049</name>
    <name evidence="4" type="ORF">BBO99_00004583</name>
    <name evidence="2" type="ORF">JM16_004615</name>
</gene>
<evidence type="ECO:0000313" key="5">
    <source>
        <dbReference type="Proteomes" id="UP000285624"/>
    </source>
</evidence>
<dbReference type="Pfam" id="PF04707">
    <property type="entry name" value="PRELI"/>
    <property type="match status" value="1"/>
</dbReference>
<dbReference type="Proteomes" id="UP000785171">
    <property type="component" value="Unassembled WGS sequence"/>
</dbReference>
<comment type="caution">
    <text evidence="3">The sequence shown here is derived from an EMBL/GenBank/DDBJ whole genome shotgun (WGS) entry which is preliminary data.</text>
</comment>
<evidence type="ECO:0000313" key="2">
    <source>
        <dbReference type="EMBL" id="KAG2524925.1"/>
    </source>
</evidence>
<dbReference type="PANTHER" id="PTHR11158">
    <property type="entry name" value="MSF1/PX19 RELATED"/>
    <property type="match status" value="1"/>
</dbReference>
<dbReference type="AlphaFoldDB" id="A0A421FH50"/>
<evidence type="ECO:0000313" key="3">
    <source>
        <dbReference type="EMBL" id="RLN44774.1"/>
    </source>
</evidence>
<feature type="domain" description="PRELI/MSF1" evidence="1">
    <location>
        <begin position="126"/>
        <end position="299"/>
    </location>
</feature>
<evidence type="ECO:0000259" key="1">
    <source>
        <dbReference type="PROSITE" id="PS50904"/>
    </source>
</evidence>
<reference evidence="2" key="3">
    <citation type="submission" date="2020-06" db="EMBL/GenBank/DDBJ databases">
        <authorList>
            <person name="Studholme D.J."/>
        </authorList>
    </citation>
    <scope>NUCLEOTIDE SEQUENCE</scope>
    <source>
        <strain evidence="2">NZFS 2646</strain>
    </source>
</reference>
<dbReference type="GO" id="GO:0005758">
    <property type="term" value="C:mitochondrial intermembrane space"/>
    <property type="evidence" value="ECO:0007669"/>
    <property type="project" value="InterPro"/>
</dbReference>
<sequence>MFFELLLQRLIDAMNAQVDVARHLMERILHELVRNSSDKKQTLATLVPLISSTEPPALQVVLCLVKLCLESCERGAPQETEFLLKQEVADGVLGALTRCLSHASSKVRKHAVDCLVVYHFATKEDNTIMNKYLSAALDDTRQRLVGIFIDRANMERHHIAHVERVDVLDRRIDAEGRLVTTRLAKVTQKNLPGWVRSALGDSTYVFETTVCDPQQKRLVLKSTNLSFRSVATVNETCVYTVHPDNAQKTLYEAEAEVTAFVPFVSRKLESFSVSRGAETAAKGIRAVEEICNDIFQGTFQPAFCETVNAANSVAARATEEAAAAAAATLRSSEK</sequence>
<dbReference type="InterPro" id="IPR016024">
    <property type="entry name" value="ARM-type_fold"/>
</dbReference>
<dbReference type="EMBL" id="MAYM02000256">
    <property type="protein sequence ID" value="RLN44774.1"/>
    <property type="molecule type" value="Genomic_DNA"/>
</dbReference>
<name>A0A421FH50_9STRA</name>
<dbReference type="InterPro" id="IPR006797">
    <property type="entry name" value="PRELI/MSF1_dom"/>
</dbReference>